<feature type="region of interest" description="Disordered" evidence="1">
    <location>
        <begin position="37"/>
        <end position="108"/>
    </location>
</feature>
<accession>A0A7I7SRY2</accession>
<reference evidence="2 3" key="1">
    <citation type="journal article" date="2019" name="Emerg. Microbes Infect.">
        <title>Comprehensive subspecies identification of 175 nontuberculous mycobacteria species based on 7547 genomic profiles.</title>
        <authorList>
            <person name="Matsumoto Y."/>
            <person name="Kinjo T."/>
            <person name="Motooka D."/>
            <person name="Nabeya D."/>
            <person name="Jung N."/>
            <person name="Uechi K."/>
            <person name="Horii T."/>
            <person name="Iida T."/>
            <person name="Fujita J."/>
            <person name="Nakamura S."/>
        </authorList>
    </citation>
    <scope>NUCLEOTIDE SEQUENCE [LARGE SCALE GENOMIC DNA]</scope>
    <source>
        <strain evidence="2 3">JCM 30395</strain>
    </source>
</reference>
<evidence type="ECO:0000313" key="3">
    <source>
        <dbReference type="Proteomes" id="UP000466445"/>
    </source>
</evidence>
<dbReference type="EMBL" id="AP022595">
    <property type="protein sequence ID" value="BBY58576.1"/>
    <property type="molecule type" value="Genomic_DNA"/>
</dbReference>
<dbReference type="KEGG" id="msar:MSAR_17120"/>
<feature type="compositionally biased region" description="Acidic residues" evidence="1">
    <location>
        <begin position="38"/>
        <end position="50"/>
    </location>
</feature>
<sequence>MPLDTKIAIKLPGVQLDGNAGFDSAAAIKLFGTGNTDTDTDADADTDADFAEAGPFTRTPDPAPVPVAVAVDEGAKPSEETAERTTTDDALPLPAGAPPRAAPAPDDR</sequence>
<dbReference type="AlphaFoldDB" id="A0A7I7SRY2"/>
<name>A0A7I7SRY2_9MYCO</name>
<feature type="compositionally biased region" description="Basic and acidic residues" evidence="1">
    <location>
        <begin position="73"/>
        <end position="87"/>
    </location>
</feature>
<evidence type="ECO:0000256" key="1">
    <source>
        <dbReference type="SAM" id="MobiDB-lite"/>
    </source>
</evidence>
<keyword evidence="3" id="KW-1185">Reference proteome</keyword>
<dbReference type="Proteomes" id="UP000466445">
    <property type="component" value="Chromosome"/>
</dbReference>
<organism evidence="2 3">
    <name type="scientific">Mycolicibacterium sarraceniae</name>
    <dbReference type="NCBI Taxonomy" id="1534348"/>
    <lineage>
        <taxon>Bacteria</taxon>
        <taxon>Bacillati</taxon>
        <taxon>Actinomycetota</taxon>
        <taxon>Actinomycetes</taxon>
        <taxon>Mycobacteriales</taxon>
        <taxon>Mycobacteriaceae</taxon>
        <taxon>Mycolicibacterium</taxon>
    </lineage>
</organism>
<protein>
    <submittedName>
        <fullName evidence="2">Uncharacterized protein</fullName>
    </submittedName>
</protein>
<gene>
    <name evidence="2" type="ORF">MSAR_17120</name>
</gene>
<proteinExistence type="predicted"/>
<evidence type="ECO:0000313" key="2">
    <source>
        <dbReference type="EMBL" id="BBY58576.1"/>
    </source>
</evidence>